<protein>
    <submittedName>
        <fullName evidence="2">Uncharacterized protein</fullName>
    </submittedName>
</protein>
<feature type="compositionally biased region" description="Acidic residues" evidence="1">
    <location>
        <begin position="108"/>
        <end position="118"/>
    </location>
</feature>
<name>A0A3S0ZFA3_ELYCH</name>
<evidence type="ECO:0000256" key="1">
    <source>
        <dbReference type="SAM" id="MobiDB-lite"/>
    </source>
</evidence>
<organism evidence="2 3">
    <name type="scientific">Elysia chlorotica</name>
    <name type="common">Eastern emerald elysia</name>
    <name type="synonym">Sea slug</name>
    <dbReference type="NCBI Taxonomy" id="188477"/>
    <lineage>
        <taxon>Eukaryota</taxon>
        <taxon>Metazoa</taxon>
        <taxon>Spiralia</taxon>
        <taxon>Lophotrochozoa</taxon>
        <taxon>Mollusca</taxon>
        <taxon>Gastropoda</taxon>
        <taxon>Heterobranchia</taxon>
        <taxon>Euthyneura</taxon>
        <taxon>Panpulmonata</taxon>
        <taxon>Sacoglossa</taxon>
        <taxon>Placobranchoidea</taxon>
        <taxon>Plakobranchidae</taxon>
        <taxon>Elysia</taxon>
    </lineage>
</organism>
<proteinExistence type="predicted"/>
<dbReference type="AlphaFoldDB" id="A0A3S0ZFA3"/>
<dbReference type="EMBL" id="RQTK01000676">
    <property type="protein sequence ID" value="RUS76273.1"/>
    <property type="molecule type" value="Genomic_DNA"/>
</dbReference>
<dbReference type="Proteomes" id="UP000271974">
    <property type="component" value="Unassembled WGS sequence"/>
</dbReference>
<feature type="region of interest" description="Disordered" evidence="1">
    <location>
        <begin position="1"/>
        <end position="49"/>
    </location>
</feature>
<reference evidence="2 3" key="1">
    <citation type="submission" date="2019-01" db="EMBL/GenBank/DDBJ databases">
        <title>A draft genome assembly of the solar-powered sea slug Elysia chlorotica.</title>
        <authorList>
            <person name="Cai H."/>
            <person name="Li Q."/>
            <person name="Fang X."/>
            <person name="Li J."/>
            <person name="Curtis N.E."/>
            <person name="Altenburger A."/>
            <person name="Shibata T."/>
            <person name="Feng M."/>
            <person name="Maeda T."/>
            <person name="Schwartz J.A."/>
            <person name="Shigenobu S."/>
            <person name="Lundholm N."/>
            <person name="Nishiyama T."/>
            <person name="Yang H."/>
            <person name="Hasebe M."/>
            <person name="Li S."/>
            <person name="Pierce S.K."/>
            <person name="Wang J."/>
        </authorList>
    </citation>
    <scope>NUCLEOTIDE SEQUENCE [LARGE SCALE GENOMIC DNA]</scope>
    <source>
        <strain evidence="2">EC2010</strain>
        <tissue evidence="2">Whole organism of an adult</tissue>
    </source>
</reference>
<gene>
    <name evidence="2" type="ORF">EGW08_015966</name>
</gene>
<evidence type="ECO:0000313" key="2">
    <source>
        <dbReference type="EMBL" id="RUS76273.1"/>
    </source>
</evidence>
<feature type="non-terminal residue" evidence="2">
    <location>
        <position position="1"/>
    </location>
</feature>
<accession>A0A3S0ZFA3</accession>
<evidence type="ECO:0000313" key="3">
    <source>
        <dbReference type="Proteomes" id="UP000271974"/>
    </source>
</evidence>
<keyword evidence="3" id="KW-1185">Reference proteome</keyword>
<sequence length="127" mass="14364">ESSELVNYLHPRGDSDDEEDWDKEANGNVNRNLSSDKEEGQFADLDEDGSPVVTRHILPSPVCFDSYGNSSRPIDFAVQYHRQTPYIHHAPSINRCVYSPGPSAEGQFDSDMEEEKEETETIHHKVS</sequence>
<comment type="caution">
    <text evidence="2">The sequence shown here is derived from an EMBL/GenBank/DDBJ whole genome shotgun (WGS) entry which is preliminary data.</text>
</comment>
<feature type="region of interest" description="Disordered" evidence="1">
    <location>
        <begin position="99"/>
        <end position="127"/>
    </location>
</feature>